<evidence type="ECO:0000313" key="2">
    <source>
        <dbReference type="Proteomes" id="UP000265520"/>
    </source>
</evidence>
<sequence length="39" mass="4021">IVAAAARDAVVAMKEALVIQNSAAIKLGSPKRYISEGAH</sequence>
<proteinExistence type="predicted"/>
<dbReference type="AlphaFoldDB" id="A0A392RIL6"/>
<protein>
    <submittedName>
        <fullName evidence="1">Uncharacterized protein</fullName>
    </submittedName>
</protein>
<name>A0A392RIL6_9FABA</name>
<keyword evidence="2" id="KW-1185">Reference proteome</keyword>
<accession>A0A392RIL6</accession>
<reference evidence="1 2" key="1">
    <citation type="journal article" date="2018" name="Front. Plant Sci.">
        <title>Red Clover (Trifolium pratense) and Zigzag Clover (T. medium) - A Picture of Genomic Similarities and Differences.</title>
        <authorList>
            <person name="Dluhosova J."/>
            <person name="Istvanek J."/>
            <person name="Nedelnik J."/>
            <person name="Repkova J."/>
        </authorList>
    </citation>
    <scope>NUCLEOTIDE SEQUENCE [LARGE SCALE GENOMIC DNA]</scope>
    <source>
        <strain evidence="2">cv. 10/8</strain>
        <tissue evidence="1">Leaf</tissue>
    </source>
</reference>
<dbReference type="Proteomes" id="UP000265520">
    <property type="component" value="Unassembled WGS sequence"/>
</dbReference>
<organism evidence="1 2">
    <name type="scientific">Trifolium medium</name>
    <dbReference type="NCBI Taxonomy" id="97028"/>
    <lineage>
        <taxon>Eukaryota</taxon>
        <taxon>Viridiplantae</taxon>
        <taxon>Streptophyta</taxon>
        <taxon>Embryophyta</taxon>
        <taxon>Tracheophyta</taxon>
        <taxon>Spermatophyta</taxon>
        <taxon>Magnoliopsida</taxon>
        <taxon>eudicotyledons</taxon>
        <taxon>Gunneridae</taxon>
        <taxon>Pentapetalae</taxon>
        <taxon>rosids</taxon>
        <taxon>fabids</taxon>
        <taxon>Fabales</taxon>
        <taxon>Fabaceae</taxon>
        <taxon>Papilionoideae</taxon>
        <taxon>50 kb inversion clade</taxon>
        <taxon>NPAAA clade</taxon>
        <taxon>Hologalegina</taxon>
        <taxon>IRL clade</taxon>
        <taxon>Trifolieae</taxon>
        <taxon>Trifolium</taxon>
    </lineage>
</organism>
<evidence type="ECO:0000313" key="1">
    <source>
        <dbReference type="EMBL" id="MCI35445.1"/>
    </source>
</evidence>
<feature type="non-terminal residue" evidence="1">
    <location>
        <position position="1"/>
    </location>
</feature>
<dbReference type="EMBL" id="LXQA010223428">
    <property type="protein sequence ID" value="MCI35445.1"/>
    <property type="molecule type" value="Genomic_DNA"/>
</dbReference>
<comment type="caution">
    <text evidence="1">The sequence shown here is derived from an EMBL/GenBank/DDBJ whole genome shotgun (WGS) entry which is preliminary data.</text>
</comment>